<reference evidence="3 4" key="1">
    <citation type="submission" date="2024-04" db="EMBL/GenBank/DDBJ databases">
        <authorList>
            <person name="Fracassetti M."/>
        </authorList>
    </citation>
    <scope>NUCLEOTIDE SEQUENCE [LARGE SCALE GENOMIC DNA]</scope>
</reference>
<name>A0AAV2G6A9_9ROSI</name>
<evidence type="ECO:0000256" key="1">
    <source>
        <dbReference type="SAM" id="MobiDB-lite"/>
    </source>
</evidence>
<gene>
    <name evidence="3" type="ORF">LTRI10_LOCUS45089</name>
</gene>
<feature type="region of interest" description="Disordered" evidence="1">
    <location>
        <begin position="1"/>
        <end position="21"/>
    </location>
</feature>
<keyword evidence="4" id="KW-1185">Reference proteome</keyword>
<feature type="domain" description="Reverse transcriptase zinc-binding" evidence="2">
    <location>
        <begin position="126"/>
        <end position="193"/>
    </location>
</feature>
<organism evidence="3 4">
    <name type="scientific">Linum trigynum</name>
    <dbReference type="NCBI Taxonomy" id="586398"/>
    <lineage>
        <taxon>Eukaryota</taxon>
        <taxon>Viridiplantae</taxon>
        <taxon>Streptophyta</taxon>
        <taxon>Embryophyta</taxon>
        <taxon>Tracheophyta</taxon>
        <taxon>Spermatophyta</taxon>
        <taxon>Magnoliopsida</taxon>
        <taxon>eudicotyledons</taxon>
        <taxon>Gunneridae</taxon>
        <taxon>Pentapetalae</taxon>
        <taxon>rosids</taxon>
        <taxon>fabids</taxon>
        <taxon>Malpighiales</taxon>
        <taxon>Linaceae</taxon>
        <taxon>Linum</taxon>
    </lineage>
</organism>
<sequence length="331" mass="38206">MLKGWQIDNGQTTSSLHSSWIPRVHPSPPIYNPQVLPEGGGDPPVAEVICAGEGRWSDSKLRHWFDPSTCRAIKDIPLPRQDVTDRLIWNDTADGIFTVKLAYHLAILSDKRRGRWRSMVSWMDRSSWIRLWEANIPPKLKVFVWQILNRILPTTEALIEKGVPVLPRFPVCWAESETMEHLFFYCLVAHALWDYSELEYLGRGLPRHTFPLFFKRLMSLIHQPTLFMEVVAVLWRIWRSRNWVIFEGKQFGIPALMRQFNQQVEDWIRLPVDPVLQAFTPAPTHLSPRGSSSVVCMWDGATWNGSHAAGGMVLMTPTRELLWLKGFSFPV</sequence>
<accession>A0AAV2G6A9</accession>
<dbReference type="InterPro" id="IPR026960">
    <property type="entry name" value="RVT-Znf"/>
</dbReference>
<dbReference type="AlphaFoldDB" id="A0AAV2G6A9"/>
<dbReference type="EMBL" id="OZ034821">
    <property type="protein sequence ID" value="CAL1405295.1"/>
    <property type="molecule type" value="Genomic_DNA"/>
</dbReference>
<proteinExistence type="predicted"/>
<evidence type="ECO:0000259" key="2">
    <source>
        <dbReference type="Pfam" id="PF13966"/>
    </source>
</evidence>
<protein>
    <recommendedName>
        <fullName evidence="2">Reverse transcriptase zinc-binding domain-containing protein</fullName>
    </recommendedName>
</protein>
<evidence type="ECO:0000313" key="4">
    <source>
        <dbReference type="Proteomes" id="UP001497516"/>
    </source>
</evidence>
<evidence type="ECO:0000313" key="3">
    <source>
        <dbReference type="EMBL" id="CAL1405295.1"/>
    </source>
</evidence>
<feature type="compositionally biased region" description="Polar residues" evidence="1">
    <location>
        <begin position="8"/>
        <end position="18"/>
    </location>
</feature>
<dbReference type="Proteomes" id="UP001497516">
    <property type="component" value="Chromosome 8"/>
</dbReference>
<dbReference type="Pfam" id="PF13966">
    <property type="entry name" value="zf-RVT"/>
    <property type="match status" value="1"/>
</dbReference>